<dbReference type="CDD" id="cd04301">
    <property type="entry name" value="NAT_SF"/>
    <property type="match status" value="1"/>
</dbReference>
<keyword evidence="3" id="KW-1185">Reference proteome</keyword>
<evidence type="ECO:0000313" key="2">
    <source>
        <dbReference type="EMBL" id="MET8431560.1"/>
    </source>
</evidence>
<name>A0ABV2U139_9ACTN</name>
<organism evidence="2 3">
    <name type="scientific">Streptomyces sp. 900116325</name>
    <dbReference type="NCBI Taxonomy" id="3154295"/>
    <lineage>
        <taxon>Bacteria</taxon>
        <taxon>Bacillati</taxon>
        <taxon>Actinomycetota</taxon>
        <taxon>Actinomycetes</taxon>
        <taxon>Kitasatosporales</taxon>
        <taxon>Streptomycetaceae</taxon>
        <taxon>Streptomyces</taxon>
    </lineage>
</organism>
<comment type="caution">
    <text evidence="2">The sequence shown here is derived from an EMBL/GenBank/DDBJ whole genome shotgun (WGS) entry which is preliminary data.</text>
</comment>
<evidence type="ECO:0000313" key="3">
    <source>
        <dbReference type="Proteomes" id="UP001550044"/>
    </source>
</evidence>
<dbReference type="PROSITE" id="PS51186">
    <property type="entry name" value="GNAT"/>
    <property type="match status" value="1"/>
</dbReference>
<dbReference type="Proteomes" id="UP001550044">
    <property type="component" value="Unassembled WGS sequence"/>
</dbReference>
<dbReference type="Gene3D" id="3.40.630.30">
    <property type="match status" value="1"/>
</dbReference>
<dbReference type="Pfam" id="PF00583">
    <property type="entry name" value="Acetyltransf_1"/>
    <property type="match status" value="1"/>
</dbReference>
<feature type="domain" description="N-acetyltransferase" evidence="1">
    <location>
        <begin position="9"/>
        <end position="143"/>
    </location>
</feature>
<evidence type="ECO:0000259" key="1">
    <source>
        <dbReference type="PROSITE" id="PS51186"/>
    </source>
</evidence>
<accession>A0ABV2U139</accession>
<sequence>MTTGHSEDATLRVGAEDPVLSTRLSEELTAFNNAATGAHDDRGLSVRVTDETGELVAGLVGWTWGGCAGISEVWVRADRRHEGWGARLVRSAEDEAVARGCTSMIVSSMSFQAPGFYRRQGYLETGSGGGIPGGHTRHHFFKELGRTEAAR</sequence>
<dbReference type="RefSeq" id="WP_356708269.1">
    <property type="nucleotide sequence ID" value="NZ_JBEXIP010000001.1"/>
</dbReference>
<protein>
    <submittedName>
        <fullName evidence="2">GNAT family N-acetyltransferase</fullName>
    </submittedName>
</protein>
<dbReference type="InterPro" id="IPR016181">
    <property type="entry name" value="Acyl_CoA_acyltransferase"/>
</dbReference>
<proteinExistence type="predicted"/>
<dbReference type="EMBL" id="JBEXIP010000001">
    <property type="protein sequence ID" value="MET8431560.1"/>
    <property type="molecule type" value="Genomic_DNA"/>
</dbReference>
<dbReference type="InterPro" id="IPR000182">
    <property type="entry name" value="GNAT_dom"/>
</dbReference>
<dbReference type="SUPFAM" id="SSF55729">
    <property type="entry name" value="Acyl-CoA N-acyltransferases (Nat)"/>
    <property type="match status" value="1"/>
</dbReference>
<gene>
    <name evidence="2" type="ORF">ABZV61_01930</name>
</gene>
<reference evidence="2 3" key="1">
    <citation type="submission" date="2024-06" db="EMBL/GenBank/DDBJ databases">
        <title>The Natural Products Discovery Center: Release of the First 8490 Sequenced Strains for Exploring Actinobacteria Biosynthetic Diversity.</title>
        <authorList>
            <person name="Kalkreuter E."/>
            <person name="Kautsar S.A."/>
            <person name="Yang D."/>
            <person name="Bader C.D."/>
            <person name="Teijaro C.N."/>
            <person name="Fluegel L."/>
            <person name="Davis C.M."/>
            <person name="Simpson J.R."/>
            <person name="Lauterbach L."/>
            <person name="Steele A.D."/>
            <person name="Gui C."/>
            <person name="Meng S."/>
            <person name="Li G."/>
            <person name="Viehrig K."/>
            <person name="Ye F."/>
            <person name="Su P."/>
            <person name="Kiefer A.F."/>
            <person name="Nichols A."/>
            <person name="Cepeda A.J."/>
            <person name="Yan W."/>
            <person name="Fan B."/>
            <person name="Jiang Y."/>
            <person name="Adhikari A."/>
            <person name="Zheng C.-J."/>
            <person name="Schuster L."/>
            <person name="Cowan T.M."/>
            <person name="Smanski M.J."/>
            <person name="Chevrette M.G."/>
            <person name="De Carvalho L.P.S."/>
            <person name="Shen B."/>
        </authorList>
    </citation>
    <scope>NUCLEOTIDE SEQUENCE [LARGE SCALE GENOMIC DNA]</scope>
    <source>
        <strain evidence="2 3">NPDC005137</strain>
    </source>
</reference>